<feature type="compositionally biased region" description="Acidic residues" evidence="1">
    <location>
        <begin position="86"/>
        <end position="95"/>
    </location>
</feature>
<protein>
    <submittedName>
        <fullName evidence="2">Uncharacterized protein</fullName>
    </submittedName>
</protein>
<feature type="compositionally biased region" description="Basic and acidic residues" evidence="1">
    <location>
        <begin position="7"/>
        <end position="25"/>
    </location>
</feature>
<evidence type="ECO:0000256" key="1">
    <source>
        <dbReference type="SAM" id="MobiDB-lite"/>
    </source>
</evidence>
<reference evidence="2" key="1">
    <citation type="submission" date="2020-06" db="EMBL/GenBank/DDBJ databases">
        <authorList>
            <consortium name="Plant Systems Biology data submission"/>
        </authorList>
    </citation>
    <scope>NUCLEOTIDE SEQUENCE</scope>
    <source>
        <strain evidence="2">D6</strain>
    </source>
</reference>
<dbReference type="AlphaFoldDB" id="A0A9N8H3I1"/>
<proteinExistence type="predicted"/>
<name>A0A9N8H3I1_9STRA</name>
<evidence type="ECO:0000313" key="3">
    <source>
        <dbReference type="Proteomes" id="UP001153069"/>
    </source>
</evidence>
<feature type="region of interest" description="Disordered" evidence="1">
    <location>
        <begin position="1"/>
        <end position="100"/>
    </location>
</feature>
<accession>A0A9N8H3I1</accession>
<feature type="compositionally biased region" description="Polar residues" evidence="1">
    <location>
        <begin position="37"/>
        <end position="57"/>
    </location>
</feature>
<comment type="caution">
    <text evidence="2">The sequence shown here is derived from an EMBL/GenBank/DDBJ whole genome shotgun (WGS) entry which is preliminary data.</text>
</comment>
<dbReference type="Proteomes" id="UP001153069">
    <property type="component" value="Unassembled WGS sequence"/>
</dbReference>
<dbReference type="EMBL" id="CAICTM010000039">
    <property type="protein sequence ID" value="CAB9498507.1"/>
    <property type="molecule type" value="Genomic_DNA"/>
</dbReference>
<evidence type="ECO:0000313" key="2">
    <source>
        <dbReference type="EMBL" id="CAB9498507.1"/>
    </source>
</evidence>
<gene>
    <name evidence="2" type="ORF">SEMRO_39_G024360.1</name>
</gene>
<keyword evidence="3" id="KW-1185">Reference proteome</keyword>
<sequence length="129" mass="14102">MNNNLEKAGDDGVHGDKKETARTSNEEGVNPDRPNHNETANHANNDEQPPESTNNESNAREPSPAKDPNYDGSRQRIPGLSREGLLEGEQDESEAEGLNYYDDSVRADLNHFSGLLPENTSLKTSAGNK</sequence>
<organism evidence="2 3">
    <name type="scientific">Seminavis robusta</name>
    <dbReference type="NCBI Taxonomy" id="568900"/>
    <lineage>
        <taxon>Eukaryota</taxon>
        <taxon>Sar</taxon>
        <taxon>Stramenopiles</taxon>
        <taxon>Ochrophyta</taxon>
        <taxon>Bacillariophyta</taxon>
        <taxon>Bacillariophyceae</taxon>
        <taxon>Bacillariophycidae</taxon>
        <taxon>Naviculales</taxon>
        <taxon>Naviculaceae</taxon>
        <taxon>Seminavis</taxon>
    </lineage>
</organism>